<evidence type="ECO:0000313" key="9">
    <source>
        <dbReference type="Ensembl" id="ENSCCRP00000115665.1"/>
    </source>
</evidence>
<feature type="region of interest" description="Disordered" evidence="6">
    <location>
        <begin position="1"/>
        <end position="28"/>
    </location>
</feature>
<dbReference type="GO" id="GO:0051496">
    <property type="term" value="P:positive regulation of stress fiber assembly"/>
    <property type="evidence" value="ECO:0007669"/>
    <property type="project" value="TreeGrafter"/>
</dbReference>
<feature type="region of interest" description="Disordered" evidence="6">
    <location>
        <begin position="768"/>
        <end position="807"/>
    </location>
</feature>
<dbReference type="PROSITE" id="PS50023">
    <property type="entry name" value="LIM_DOMAIN_2"/>
    <property type="match status" value="1"/>
</dbReference>
<evidence type="ECO:0000256" key="2">
    <source>
        <dbReference type="ARBA" id="ARBA00022833"/>
    </source>
</evidence>
<dbReference type="InterPro" id="IPR036872">
    <property type="entry name" value="CH_dom_sf"/>
</dbReference>
<dbReference type="Pfam" id="PF00307">
    <property type="entry name" value="CH"/>
    <property type="match status" value="1"/>
</dbReference>
<dbReference type="GeneTree" id="ENSGT00950000183159"/>
<feature type="compositionally biased region" description="Basic and acidic residues" evidence="6">
    <location>
        <begin position="707"/>
        <end position="720"/>
    </location>
</feature>
<dbReference type="PANTHER" id="PTHR15551">
    <property type="entry name" value="LIM DOMAIN ONLY 7"/>
    <property type="match status" value="1"/>
</dbReference>
<dbReference type="PROSITE" id="PS50021">
    <property type="entry name" value="CH"/>
    <property type="match status" value="1"/>
</dbReference>
<feature type="region of interest" description="Disordered" evidence="6">
    <location>
        <begin position="966"/>
        <end position="1060"/>
    </location>
</feature>
<dbReference type="GO" id="GO:0032034">
    <property type="term" value="F:myosin II head/neck binding"/>
    <property type="evidence" value="ECO:0007669"/>
    <property type="project" value="TreeGrafter"/>
</dbReference>
<dbReference type="SMART" id="SM00132">
    <property type="entry name" value="LIM"/>
    <property type="match status" value="1"/>
</dbReference>
<evidence type="ECO:0000256" key="5">
    <source>
        <dbReference type="SAM" id="Coils"/>
    </source>
</evidence>
<feature type="domain" description="LIM zinc-binding" evidence="8">
    <location>
        <begin position="1062"/>
        <end position="1128"/>
    </location>
</feature>
<dbReference type="AlphaFoldDB" id="A0A9J7YE66"/>
<dbReference type="GO" id="GO:0003779">
    <property type="term" value="F:actin binding"/>
    <property type="evidence" value="ECO:0007669"/>
    <property type="project" value="InterPro"/>
</dbReference>
<evidence type="ECO:0000259" key="7">
    <source>
        <dbReference type="PROSITE" id="PS50021"/>
    </source>
</evidence>
<dbReference type="Pfam" id="PF15949">
    <property type="entry name" value="DUF4757"/>
    <property type="match status" value="2"/>
</dbReference>
<feature type="region of interest" description="Disordered" evidence="6">
    <location>
        <begin position="585"/>
        <end position="753"/>
    </location>
</feature>
<dbReference type="GO" id="GO:0031032">
    <property type="term" value="P:actomyosin structure organization"/>
    <property type="evidence" value="ECO:0007669"/>
    <property type="project" value="InterPro"/>
</dbReference>
<evidence type="ECO:0000256" key="4">
    <source>
        <dbReference type="PROSITE-ProRule" id="PRU00125"/>
    </source>
</evidence>
<feature type="compositionally biased region" description="Basic and acidic residues" evidence="6">
    <location>
        <begin position="238"/>
        <end position="263"/>
    </location>
</feature>
<evidence type="ECO:0000313" key="10">
    <source>
        <dbReference type="Proteomes" id="UP001108240"/>
    </source>
</evidence>
<dbReference type="GO" id="GO:0046872">
    <property type="term" value="F:metal ion binding"/>
    <property type="evidence" value="ECO:0007669"/>
    <property type="project" value="UniProtKB-KW"/>
</dbReference>
<feature type="compositionally biased region" description="Polar residues" evidence="6">
    <location>
        <begin position="777"/>
        <end position="807"/>
    </location>
</feature>
<evidence type="ECO:0000259" key="8">
    <source>
        <dbReference type="PROSITE" id="PS50023"/>
    </source>
</evidence>
<dbReference type="GO" id="GO:0010604">
    <property type="term" value="P:positive regulation of macromolecule metabolic process"/>
    <property type="evidence" value="ECO:0007669"/>
    <property type="project" value="UniProtKB-ARBA"/>
</dbReference>
<dbReference type="FunFam" id="1.10.418.10:FF:000038">
    <property type="entry name" value="LIM and calponin homology domains-containing protein 1"/>
    <property type="match status" value="1"/>
</dbReference>
<dbReference type="Gene3D" id="2.10.110.10">
    <property type="entry name" value="Cysteine Rich Protein"/>
    <property type="match status" value="1"/>
</dbReference>
<feature type="compositionally biased region" description="Pro residues" evidence="6">
    <location>
        <begin position="618"/>
        <end position="631"/>
    </location>
</feature>
<feature type="compositionally biased region" description="Polar residues" evidence="6">
    <location>
        <begin position="966"/>
        <end position="996"/>
    </location>
</feature>
<dbReference type="GO" id="GO:0051893">
    <property type="term" value="P:regulation of focal adhesion assembly"/>
    <property type="evidence" value="ECO:0007669"/>
    <property type="project" value="TreeGrafter"/>
</dbReference>
<dbReference type="GO" id="GO:0001725">
    <property type="term" value="C:stress fiber"/>
    <property type="evidence" value="ECO:0007669"/>
    <property type="project" value="TreeGrafter"/>
</dbReference>
<dbReference type="CDD" id="cd08368">
    <property type="entry name" value="LIM"/>
    <property type="match status" value="1"/>
</dbReference>
<keyword evidence="3 4" id="KW-0440">LIM domain</keyword>
<evidence type="ECO:0000256" key="6">
    <source>
        <dbReference type="SAM" id="MobiDB-lite"/>
    </source>
</evidence>
<feature type="compositionally biased region" description="Low complexity" evidence="6">
    <location>
        <begin position="585"/>
        <end position="611"/>
    </location>
</feature>
<dbReference type="InterPro" id="IPR001781">
    <property type="entry name" value="Znf_LIM"/>
</dbReference>
<feature type="compositionally biased region" description="Polar residues" evidence="6">
    <location>
        <begin position="668"/>
        <end position="689"/>
    </location>
</feature>
<dbReference type="PRINTS" id="PR00889">
    <property type="entry name" value="CALPONIN"/>
</dbReference>
<accession>A0A9J7YE66</accession>
<feature type="coiled-coil region" evidence="5">
    <location>
        <begin position="852"/>
        <end position="898"/>
    </location>
</feature>
<dbReference type="SMART" id="SM00033">
    <property type="entry name" value="CH"/>
    <property type="match status" value="1"/>
</dbReference>
<dbReference type="CDD" id="cd21278">
    <property type="entry name" value="CH_LIMCH1"/>
    <property type="match status" value="1"/>
</dbReference>
<dbReference type="PROSITE" id="PS00478">
    <property type="entry name" value="LIM_DOMAIN_1"/>
    <property type="match status" value="1"/>
</dbReference>
<feature type="region of interest" description="Disordered" evidence="6">
    <location>
        <begin position="189"/>
        <end position="381"/>
    </location>
</feature>
<feature type="domain" description="Calponin-homology (CH)" evidence="7">
    <location>
        <begin position="25"/>
        <end position="142"/>
    </location>
</feature>
<keyword evidence="1 4" id="KW-0479">Metal-binding</keyword>
<name>A0A9J7YE66_CYPCA</name>
<organism evidence="9 10">
    <name type="scientific">Cyprinus carpio carpio</name>
    <dbReference type="NCBI Taxonomy" id="630221"/>
    <lineage>
        <taxon>Eukaryota</taxon>
        <taxon>Metazoa</taxon>
        <taxon>Chordata</taxon>
        <taxon>Craniata</taxon>
        <taxon>Vertebrata</taxon>
        <taxon>Euteleostomi</taxon>
        <taxon>Actinopterygii</taxon>
        <taxon>Neopterygii</taxon>
        <taxon>Teleostei</taxon>
        <taxon>Ostariophysi</taxon>
        <taxon>Cypriniformes</taxon>
        <taxon>Cyprinidae</taxon>
        <taxon>Cyprininae</taxon>
        <taxon>Cyprinus</taxon>
    </lineage>
</organism>
<protein>
    <submittedName>
        <fullName evidence="9">LIM and calponin homology domains 1a</fullName>
    </submittedName>
</protein>
<dbReference type="Gene3D" id="1.10.418.10">
    <property type="entry name" value="Calponin-like domain"/>
    <property type="match status" value="1"/>
</dbReference>
<feature type="coiled-coil region" evidence="5">
    <location>
        <begin position="421"/>
        <end position="503"/>
    </location>
</feature>
<reference evidence="9" key="1">
    <citation type="submission" date="2025-08" db="UniProtKB">
        <authorList>
            <consortium name="Ensembl"/>
        </authorList>
    </citation>
    <scope>IDENTIFICATION</scope>
</reference>
<evidence type="ECO:0000256" key="3">
    <source>
        <dbReference type="ARBA" id="ARBA00023038"/>
    </source>
</evidence>
<keyword evidence="10" id="KW-1185">Reference proteome</keyword>
<dbReference type="FunFam" id="2.10.110.10:FF:000041">
    <property type="entry name" value="LIM and calponin homology domains 1"/>
    <property type="match status" value="1"/>
</dbReference>
<dbReference type="InterPro" id="IPR001715">
    <property type="entry name" value="CH_dom"/>
</dbReference>
<evidence type="ECO:0000256" key="1">
    <source>
        <dbReference type="ARBA" id="ARBA00022723"/>
    </source>
</evidence>
<dbReference type="Proteomes" id="UP001108240">
    <property type="component" value="Unplaced"/>
</dbReference>
<dbReference type="Pfam" id="PF00412">
    <property type="entry name" value="LIM"/>
    <property type="match status" value="1"/>
</dbReference>
<dbReference type="InterPro" id="IPR001997">
    <property type="entry name" value="Calponin/LIMCH1"/>
</dbReference>
<dbReference type="SUPFAM" id="SSF47576">
    <property type="entry name" value="Calponin-homology domain, CH-domain"/>
    <property type="match status" value="1"/>
</dbReference>
<dbReference type="InterPro" id="IPR031865">
    <property type="entry name" value="DUF4757"/>
</dbReference>
<proteinExistence type="predicted"/>
<feature type="compositionally biased region" description="Polar residues" evidence="6">
    <location>
        <begin position="271"/>
        <end position="281"/>
    </location>
</feature>
<feature type="compositionally biased region" description="Basic and acidic residues" evidence="6">
    <location>
        <begin position="997"/>
        <end position="1015"/>
    </location>
</feature>
<dbReference type="Ensembl" id="ENSCCRT00000149212.1">
    <property type="protein sequence ID" value="ENSCCRP00000115665.1"/>
    <property type="gene ID" value="ENSCCRG00000074362.1"/>
</dbReference>
<dbReference type="GO" id="GO:0080090">
    <property type="term" value="P:regulation of primary metabolic process"/>
    <property type="evidence" value="ECO:0007669"/>
    <property type="project" value="UniProtKB-ARBA"/>
</dbReference>
<sequence length="1134" mass="127541">MASPGDDSASNAHLDQAESADATPERAFQEAQQWIEAVTGRSFGDKDFRSGLENGILLCELLSSIKPGLVKKINRLPTPIAGLDNLTMFLRGCEDLGLKGSQLFDPGDLQDTSIRANLTGSDCSRKLKNVLITIYWLGKAANSCTTYNGPTLDLKEFEGLLSMMRKECVNEDFDSPKRSIRDSGYIDSWESERSDSLSPPRHGRDDSFDSLDSFGSRSQNTPSPDTVIRCNSDDSEGDAGHRKLPDVRKDDMSARRVSYKEPRVALPFNQYLPNKTNQTNYLPAPLRKRRSDREEDRRSLSNSTSPVGGERPLSFTLSSVAPPPRDAEDTPRKCPQMMDRQEAGSVGVVGHESLIKDETVTKSPSPRPHHPSRRPLWQEDDDLPPIFRATSVSDTESMSLIDMRDEEDEMAYLRPHSQSRHEHLHNQYNKLKEEEDQWQDDLARWKNRRRSASQDLIKKEEERKMMEKLMTADGGSGHRRKSIKTYKEIVEEKERREQELHEQYCKASTPEEKAAVLQRYALRFTISDAILEKLQLPKLPSAAPPMHTSPLHQPEKKLTCTTLVETEVPEPEQTTQTHHSVYIEQKTTQKQAQAQPKTPEPSPSETTKAPEVLSAPTQVPPAPSKPVPLITPKPYSQPKFSQGLCKSVKSDGLIRVNGDSRERDDSVSCPQINVSSSPPKPDTQSQQNEELIVLEASEHQQNVQTISDKENEVIKEEKKCSLSPQEENSKEDTSTTLSVSEPEGKQPVPDTMMKRSCVVTTTIVTELTQTHPVPPTDASSTEQLDSVHSSCDVSSTAESSKTEQTSYSLSMTEGIDYSIDCIETPMSNLAKRVDHWTWDPNEERRRQERWQQEQERLLQEKYQREQEKLKEEWERAQREVEEEERRHHEEEMRILEETVTPLTPRTSGLSSCMMTEAPSLTQPSAPHDTIVLSLADWERKQEMLEKQAQTNQSSRLTHSPDQVITPAQQNGQRTEPQERQTATPQLQFIQDGSWSCKSKDRQEDLKKTASLDRKQSPPQSQTTRMRRTGSCENVLGTHPSKSPTPSQDTPPPSPSRSVSGKKLCSSCAHPLGKGAAMIIESLGLYFHIQCFMCGICKGLLGDTSAGTDVRIRNGLLNCQECYIKSRAAGQPTTL</sequence>
<dbReference type="PRINTS" id="PR00888">
    <property type="entry name" value="SM22CALPONIN"/>
</dbReference>
<dbReference type="PANTHER" id="PTHR15551:SF4">
    <property type="entry name" value="LIM AND CALPONIN HOMOLOGY DOMAINS-CONTAINING PROTEIN 1 ISOFORM X1"/>
    <property type="match status" value="1"/>
</dbReference>
<keyword evidence="5" id="KW-0175">Coiled coil</keyword>
<keyword evidence="2 4" id="KW-0862">Zinc</keyword>
<dbReference type="InterPro" id="IPR003096">
    <property type="entry name" value="SM22_calponin"/>
</dbReference>
<reference evidence="9" key="2">
    <citation type="submission" date="2025-09" db="UniProtKB">
        <authorList>
            <consortium name="Ensembl"/>
        </authorList>
    </citation>
    <scope>IDENTIFICATION</scope>
</reference>